<sequence>MLAALALTAGIGWFLTPEDGPATAAVPPGSSQLEFTATAVSIGGIASATALIVAVLIVGAALIGAFCYAPRGDAPQTPRRPRRNEAAATTSGRRARR</sequence>
<protein>
    <submittedName>
        <fullName evidence="3">Uncharacterized protein</fullName>
    </submittedName>
</protein>
<dbReference type="EMBL" id="AP023396">
    <property type="protein sequence ID" value="BCK58201.1"/>
    <property type="molecule type" value="Genomic_DNA"/>
</dbReference>
<keyword evidence="2" id="KW-0472">Membrane</keyword>
<dbReference type="RefSeq" id="WP_187684984.1">
    <property type="nucleotide sequence ID" value="NZ_AP023396.1"/>
</dbReference>
<organism evidence="3 4">
    <name type="scientific">Nocardia wallacei</name>
    <dbReference type="NCBI Taxonomy" id="480035"/>
    <lineage>
        <taxon>Bacteria</taxon>
        <taxon>Bacillati</taxon>
        <taxon>Actinomycetota</taxon>
        <taxon>Actinomycetes</taxon>
        <taxon>Mycobacteriales</taxon>
        <taxon>Nocardiaceae</taxon>
        <taxon>Nocardia</taxon>
    </lineage>
</organism>
<feature type="compositionally biased region" description="Low complexity" evidence="1">
    <location>
        <begin position="86"/>
        <end position="97"/>
    </location>
</feature>
<evidence type="ECO:0000256" key="2">
    <source>
        <dbReference type="SAM" id="Phobius"/>
    </source>
</evidence>
<name>A0A7G1KTD9_9NOCA</name>
<keyword evidence="2" id="KW-0812">Transmembrane</keyword>
<dbReference type="GeneID" id="80350393"/>
<reference evidence="3 4" key="1">
    <citation type="submission" date="2020-08" db="EMBL/GenBank/DDBJ databases">
        <title>Genome Sequencing of Nocardia wallacei strain FMUON74 and assembly.</title>
        <authorList>
            <person name="Toyokawa M."/>
            <person name="Uesaka K."/>
        </authorList>
    </citation>
    <scope>NUCLEOTIDE SEQUENCE [LARGE SCALE GENOMIC DNA]</scope>
    <source>
        <strain evidence="3 4">FMUON74</strain>
    </source>
</reference>
<gene>
    <name evidence="3" type="ORF">NWFMUON74_59730</name>
</gene>
<accession>A0A7G1KTD9</accession>
<dbReference type="AlphaFoldDB" id="A0A7G1KTD9"/>
<dbReference type="KEGG" id="nwl:NWFMUON74_59730"/>
<evidence type="ECO:0000313" key="3">
    <source>
        <dbReference type="EMBL" id="BCK58201.1"/>
    </source>
</evidence>
<feature type="transmembrane region" description="Helical" evidence="2">
    <location>
        <begin position="40"/>
        <end position="69"/>
    </location>
</feature>
<keyword evidence="4" id="KW-1185">Reference proteome</keyword>
<dbReference type="Proteomes" id="UP000516173">
    <property type="component" value="Chromosome"/>
</dbReference>
<evidence type="ECO:0000313" key="4">
    <source>
        <dbReference type="Proteomes" id="UP000516173"/>
    </source>
</evidence>
<feature type="region of interest" description="Disordered" evidence="1">
    <location>
        <begin position="72"/>
        <end position="97"/>
    </location>
</feature>
<evidence type="ECO:0000256" key="1">
    <source>
        <dbReference type="SAM" id="MobiDB-lite"/>
    </source>
</evidence>
<proteinExistence type="predicted"/>
<keyword evidence="2" id="KW-1133">Transmembrane helix</keyword>